<proteinExistence type="predicted"/>
<dbReference type="Proteomes" id="UP000828390">
    <property type="component" value="Unassembled WGS sequence"/>
</dbReference>
<evidence type="ECO:0000313" key="2">
    <source>
        <dbReference type="Proteomes" id="UP000828390"/>
    </source>
</evidence>
<protein>
    <submittedName>
        <fullName evidence="1">Uncharacterized protein</fullName>
    </submittedName>
</protein>
<dbReference type="AlphaFoldDB" id="A0A9D4QSZ0"/>
<keyword evidence="2" id="KW-1185">Reference proteome</keyword>
<evidence type="ECO:0000313" key="1">
    <source>
        <dbReference type="EMBL" id="KAH3841110.1"/>
    </source>
</evidence>
<reference evidence="1" key="2">
    <citation type="submission" date="2020-11" db="EMBL/GenBank/DDBJ databases">
        <authorList>
            <person name="McCartney M.A."/>
            <person name="Auch B."/>
            <person name="Kono T."/>
            <person name="Mallez S."/>
            <person name="Becker A."/>
            <person name="Gohl D.M."/>
            <person name="Silverstein K.A.T."/>
            <person name="Koren S."/>
            <person name="Bechman K.B."/>
            <person name="Herman A."/>
            <person name="Abrahante J.E."/>
            <person name="Garbe J."/>
        </authorList>
    </citation>
    <scope>NUCLEOTIDE SEQUENCE</scope>
    <source>
        <strain evidence="1">Duluth1</strain>
        <tissue evidence="1">Whole animal</tissue>
    </source>
</reference>
<dbReference type="EMBL" id="JAIWYP010000004">
    <property type="protein sequence ID" value="KAH3841110.1"/>
    <property type="molecule type" value="Genomic_DNA"/>
</dbReference>
<accession>A0A9D4QSZ0</accession>
<gene>
    <name evidence="1" type="ORF">DPMN_114567</name>
</gene>
<sequence>MRMKARLEITPNMDVLMVHTNVGRPIIRQLRAKSSMVFFIVSTRKSMSRAK</sequence>
<name>A0A9D4QSZ0_DREPO</name>
<reference evidence="1" key="1">
    <citation type="journal article" date="2019" name="bioRxiv">
        <title>The Genome of the Zebra Mussel, Dreissena polymorpha: A Resource for Invasive Species Research.</title>
        <authorList>
            <person name="McCartney M.A."/>
            <person name="Auch B."/>
            <person name="Kono T."/>
            <person name="Mallez S."/>
            <person name="Zhang Y."/>
            <person name="Obille A."/>
            <person name="Becker A."/>
            <person name="Abrahante J.E."/>
            <person name="Garbe J."/>
            <person name="Badalamenti J.P."/>
            <person name="Herman A."/>
            <person name="Mangelson H."/>
            <person name="Liachko I."/>
            <person name="Sullivan S."/>
            <person name="Sone E.D."/>
            <person name="Koren S."/>
            <person name="Silverstein K.A.T."/>
            <person name="Beckman K.B."/>
            <person name="Gohl D.M."/>
        </authorList>
    </citation>
    <scope>NUCLEOTIDE SEQUENCE</scope>
    <source>
        <strain evidence="1">Duluth1</strain>
        <tissue evidence="1">Whole animal</tissue>
    </source>
</reference>
<comment type="caution">
    <text evidence="1">The sequence shown here is derived from an EMBL/GenBank/DDBJ whole genome shotgun (WGS) entry which is preliminary data.</text>
</comment>
<organism evidence="1 2">
    <name type="scientific">Dreissena polymorpha</name>
    <name type="common">Zebra mussel</name>
    <name type="synonym">Mytilus polymorpha</name>
    <dbReference type="NCBI Taxonomy" id="45954"/>
    <lineage>
        <taxon>Eukaryota</taxon>
        <taxon>Metazoa</taxon>
        <taxon>Spiralia</taxon>
        <taxon>Lophotrochozoa</taxon>
        <taxon>Mollusca</taxon>
        <taxon>Bivalvia</taxon>
        <taxon>Autobranchia</taxon>
        <taxon>Heteroconchia</taxon>
        <taxon>Euheterodonta</taxon>
        <taxon>Imparidentia</taxon>
        <taxon>Neoheterodontei</taxon>
        <taxon>Myida</taxon>
        <taxon>Dreissenoidea</taxon>
        <taxon>Dreissenidae</taxon>
        <taxon>Dreissena</taxon>
    </lineage>
</organism>